<keyword evidence="2" id="KW-0805">Transcription regulation</keyword>
<dbReference type="EMBL" id="AP024849">
    <property type="protein sequence ID" value="BCZ49217.1"/>
    <property type="molecule type" value="Genomic_DNA"/>
</dbReference>
<organism evidence="6 7">
    <name type="scientific">Clostridium gelidum</name>
    <dbReference type="NCBI Taxonomy" id="704125"/>
    <lineage>
        <taxon>Bacteria</taxon>
        <taxon>Bacillati</taxon>
        <taxon>Bacillota</taxon>
        <taxon>Clostridia</taxon>
        <taxon>Eubacteriales</taxon>
        <taxon>Clostridiaceae</taxon>
        <taxon>Clostridium</taxon>
    </lineage>
</organism>
<dbReference type="SUPFAM" id="SSF88946">
    <property type="entry name" value="Sigma2 domain of RNA polymerase sigma factors"/>
    <property type="match status" value="1"/>
</dbReference>
<dbReference type="Proteomes" id="UP000824633">
    <property type="component" value="Chromosome"/>
</dbReference>
<comment type="similarity">
    <text evidence="1">Belongs to the sigma-70 factor family. ECF subfamily.</text>
</comment>
<name>A0ABM7TMS8_9CLOT</name>
<accession>A0ABM7TMS8</accession>
<keyword evidence="3" id="KW-0731">Sigma factor</keyword>
<dbReference type="Gene3D" id="1.10.1740.10">
    <property type="match status" value="1"/>
</dbReference>
<protein>
    <submittedName>
        <fullName evidence="6">DNA-directed RNA polymerase sigma-70 factor</fullName>
    </submittedName>
</protein>
<evidence type="ECO:0000256" key="5">
    <source>
        <dbReference type="ARBA" id="ARBA00023163"/>
    </source>
</evidence>
<dbReference type="InterPro" id="IPR036388">
    <property type="entry name" value="WH-like_DNA-bd_sf"/>
</dbReference>
<sequence length="187" mass="22423">MLEAELVKGLISKDVKAFQEFVDVYSTDILKTISYVLKESQDKDYIDECFDDVIMQVSKKSDTFKFECPFRNWVMCIAKNKSLDYKRKIKKYYNEVELNGHISENKSAEDEYLKEELPTEINDIINRLVETEKTLFIKKYVLDLSTKELCEYYLINENVLYKRLSRLRDKLKNLWGNKNCRREDIYE</sequence>
<dbReference type="PANTHER" id="PTHR43133:SF8">
    <property type="entry name" value="RNA POLYMERASE SIGMA FACTOR HI_1459-RELATED"/>
    <property type="match status" value="1"/>
</dbReference>
<evidence type="ECO:0000256" key="1">
    <source>
        <dbReference type="ARBA" id="ARBA00010641"/>
    </source>
</evidence>
<evidence type="ECO:0000313" key="6">
    <source>
        <dbReference type="EMBL" id="BCZ49217.1"/>
    </source>
</evidence>
<dbReference type="PANTHER" id="PTHR43133">
    <property type="entry name" value="RNA POLYMERASE ECF-TYPE SIGMA FACTO"/>
    <property type="match status" value="1"/>
</dbReference>
<gene>
    <name evidence="6" type="ORF">psyc5s11_52840</name>
</gene>
<evidence type="ECO:0000256" key="3">
    <source>
        <dbReference type="ARBA" id="ARBA00023082"/>
    </source>
</evidence>
<reference evidence="7" key="1">
    <citation type="submission" date="2021-07" db="EMBL/GenBank/DDBJ databases">
        <title>Complete genome sequencing of a Clostridium isolate.</title>
        <authorList>
            <person name="Ueki A."/>
            <person name="Tonouchi A."/>
        </authorList>
    </citation>
    <scope>NUCLEOTIDE SEQUENCE [LARGE SCALE GENOMIC DNA]</scope>
    <source>
        <strain evidence="7">C5S11</strain>
    </source>
</reference>
<dbReference type="InterPro" id="IPR014284">
    <property type="entry name" value="RNA_pol_sigma-70_dom"/>
</dbReference>
<dbReference type="InterPro" id="IPR013325">
    <property type="entry name" value="RNA_pol_sigma_r2"/>
</dbReference>
<dbReference type="SUPFAM" id="SSF88659">
    <property type="entry name" value="Sigma3 and sigma4 domains of RNA polymerase sigma factors"/>
    <property type="match status" value="1"/>
</dbReference>
<dbReference type="InterPro" id="IPR039425">
    <property type="entry name" value="RNA_pol_sigma-70-like"/>
</dbReference>
<proteinExistence type="inferred from homology"/>
<dbReference type="NCBIfam" id="TIGR02937">
    <property type="entry name" value="sigma70-ECF"/>
    <property type="match status" value="1"/>
</dbReference>
<dbReference type="RefSeq" id="WP_224035417.1">
    <property type="nucleotide sequence ID" value="NZ_AP024849.1"/>
</dbReference>
<evidence type="ECO:0000256" key="2">
    <source>
        <dbReference type="ARBA" id="ARBA00023015"/>
    </source>
</evidence>
<dbReference type="GO" id="GO:0000428">
    <property type="term" value="C:DNA-directed RNA polymerase complex"/>
    <property type="evidence" value="ECO:0007669"/>
    <property type="project" value="UniProtKB-KW"/>
</dbReference>
<dbReference type="InterPro" id="IPR013324">
    <property type="entry name" value="RNA_pol_sigma_r3/r4-like"/>
</dbReference>
<evidence type="ECO:0000256" key="4">
    <source>
        <dbReference type="ARBA" id="ARBA00023125"/>
    </source>
</evidence>
<keyword evidence="5" id="KW-0804">Transcription</keyword>
<keyword evidence="4" id="KW-0238">DNA-binding</keyword>
<dbReference type="Gene3D" id="1.10.10.10">
    <property type="entry name" value="Winged helix-like DNA-binding domain superfamily/Winged helix DNA-binding domain"/>
    <property type="match status" value="1"/>
</dbReference>
<evidence type="ECO:0000313" key="7">
    <source>
        <dbReference type="Proteomes" id="UP000824633"/>
    </source>
</evidence>
<keyword evidence="7" id="KW-1185">Reference proteome</keyword>
<keyword evidence="6" id="KW-0240">DNA-directed RNA polymerase</keyword>